<evidence type="ECO:0000313" key="2">
    <source>
        <dbReference type="Proteomes" id="UP001501803"/>
    </source>
</evidence>
<accession>A0ABP7LAN6</accession>
<reference evidence="2" key="1">
    <citation type="journal article" date="2019" name="Int. J. Syst. Evol. Microbiol.">
        <title>The Global Catalogue of Microorganisms (GCM) 10K type strain sequencing project: providing services to taxonomists for standard genome sequencing and annotation.</title>
        <authorList>
            <consortium name="The Broad Institute Genomics Platform"/>
            <consortium name="The Broad Institute Genome Sequencing Center for Infectious Disease"/>
            <person name="Wu L."/>
            <person name="Ma J."/>
        </authorList>
    </citation>
    <scope>NUCLEOTIDE SEQUENCE [LARGE SCALE GENOMIC DNA]</scope>
    <source>
        <strain evidence="2">JCM 17021</strain>
    </source>
</reference>
<comment type="caution">
    <text evidence="1">The sequence shown here is derived from an EMBL/GenBank/DDBJ whole genome shotgun (WGS) entry which is preliminary data.</text>
</comment>
<dbReference type="EMBL" id="BAABCN010000018">
    <property type="protein sequence ID" value="GAA3895954.1"/>
    <property type="molecule type" value="Genomic_DNA"/>
</dbReference>
<name>A0ABP7LAN6_9MICO</name>
<dbReference type="Proteomes" id="UP001501803">
    <property type="component" value="Unassembled WGS sequence"/>
</dbReference>
<organism evidence="1 2">
    <name type="scientific">Leifsonia kafniensis</name>
    <dbReference type="NCBI Taxonomy" id="475957"/>
    <lineage>
        <taxon>Bacteria</taxon>
        <taxon>Bacillati</taxon>
        <taxon>Actinomycetota</taxon>
        <taxon>Actinomycetes</taxon>
        <taxon>Micrococcales</taxon>
        <taxon>Microbacteriaceae</taxon>
        <taxon>Leifsonia</taxon>
    </lineage>
</organism>
<sequence length="70" mass="7397">MPEVGALSTGMLGESANVGWGVAGVVQAEVVAIAATSRMTPRPRRTCLFIGRAGVLAFGRVIRRVKESHF</sequence>
<gene>
    <name evidence="1" type="ORF">GCM10022381_41820</name>
</gene>
<protein>
    <submittedName>
        <fullName evidence="1">Uncharacterized protein</fullName>
    </submittedName>
</protein>
<evidence type="ECO:0000313" key="1">
    <source>
        <dbReference type="EMBL" id="GAA3895954.1"/>
    </source>
</evidence>
<proteinExistence type="predicted"/>
<keyword evidence="2" id="KW-1185">Reference proteome</keyword>